<dbReference type="Pfam" id="PF03402">
    <property type="entry name" value="V1R"/>
    <property type="match status" value="1"/>
</dbReference>
<comment type="function">
    <text evidence="1">Putative pheromone receptor.</text>
</comment>
<dbReference type="GO" id="GO:0005886">
    <property type="term" value="C:plasma membrane"/>
    <property type="evidence" value="ECO:0007669"/>
    <property type="project" value="UniProtKB-SubCell"/>
</dbReference>
<keyword evidence="9 13" id="KW-0472">Membrane</keyword>
<feature type="transmembrane region" description="Helical" evidence="13">
    <location>
        <begin position="6"/>
        <end position="33"/>
    </location>
</feature>
<feature type="transmembrane region" description="Helical" evidence="13">
    <location>
        <begin position="90"/>
        <end position="110"/>
    </location>
</feature>
<dbReference type="Proteomes" id="UP000248480">
    <property type="component" value="Unplaced"/>
</dbReference>
<feature type="transmembrane region" description="Helical" evidence="13">
    <location>
        <begin position="236"/>
        <end position="256"/>
    </location>
</feature>
<dbReference type="PRINTS" id="PR01534">
    <property type="entry name" value="VOMERONASL1R"/>
</dbReference>
<dbReference type="KEGG" id="tmu:111819281"/>
<feature type="domain" description="G-protein coupled receptors family 1 profile" evidence="14">
    <location>
        <begin position="22"/>
        <end position="286"/>
    </location>
</feature>
<evidence type="ECO:0000256" key="9">
    <source>
        <dbReference type="ARBA" id="ARBA00023136"/>
    </source>
</evidence>
<dbReference type="InterPro" id="IPR004072">
    <property type="entry name" value="Vmron_rcpt_1"/>
</dbReference>
<dbReference type="RefSeq" id="XP_023581429.1">
    <property type="nucleotide sequence ID" value="XM_023725661.1"/>
</dbReference>
<evidence type="ECO:0000256" key="6">
    <source>
        <dbReference type="ARBA" id="ARBA00022692"/>
    </source>
</evidence>
<evidence type="ECO:0000256" key="12">
    <source>
        <dbReference type="ARBA" id="ARBA00023224"/>
    </source>
</evidence>
<feature type="transmembrane region" description="Helical" evidence="13">
    <location>
        <begin position="268"/>
        <end position="287"/>
    </location>
</feature>
<keyword evidence="8 13" id="KW-0297">G-protein coupled receptor</keyword>
<dbReference type="GO" id="GO:0016503">
    <property type="term" value="F:pheromone receptor activity"/>
    <property type="evidence" value="ECO:0007669"/>
    <property type="project" value="InterPro"/>
</dbReference>
<evidence type="ECO:0000256" key="8">
    <source>
        <dbReference type="ARBA" id="ARBA00023040"/>
    </source>
</evidence>
<dbReference type="FunFam" id="1.20.1070.10:FF:000033">
    <property type="entry name" value="Vomeronasal type-1 receptor"/>
    <property type="match status" value="1"/>
</dbReference>
<dbReference type="GeneID" id="111819281"/>
<comment type="similarity">
    <text evidence="3 13">Belongs to the G-protein coupled receptor 1 family.</text>
</comment>
<keyword evidence="4 13" id="KW-1003">Cell membrane</keyword>
<evidence type="ECO:0000256" key="10">
    <source>
        <dbReference type="ARBA" id="ARBA00023170"/>
    </source>
</evidence>
<name>A0A2Y9QPZ4_TRIMA</name>
<dbReference type="PANTHER" id="PTHR24062">
    <property type="entry name" value="VOMERONASAL TYPE-1 RECEPTOR"/>
    <property type="match status" value="1"/>
</dbReference>
<evidence type="ECO:0000313" key="16">
    <source>
        <dbReference type="RefSeq" id="XP_023581429.1"/>
    </source>
</evidence>
<dbReference type="PROSITE" id="PS50262">
    <property type="entry name" value="G_PROTEIN_RECEP_F1_2"/>
    <property type="match status" value="1"/>
</dbReference>
<evidence type="ECO:0000256" key="1">
    <source>
        <dbReference type="ARBA" id="ARBA00003878"/>
    </source>
</evidence>
<evidence type="ECO:0000256" key="2">
    <source>
        <dbReference type="ARBA" id="ARBA00004651"/>
    </source>
</evidence>
<evidence type="ECO:0000256" key="3">
    <source>
        <dbReference type="ARBA" id="ARBA00010663"/>
    </source>
</evidence>
<keyword evidence="11" id="KW-0325">Glycoprotein</keyword>
<dbReference type="InParanoid" id="A0A2Y9QPZ4"/>
<dbReference type="Gene3D" id="1.20.1070.10">
    <property type="entry name" value="Rhodopsin 7-helix transmembrane proteins"/>
    <property type="match status" value="1"/>
</dbReference>
<dbReference type="AlphaFoldDB" id="A0A2Y9QPZ4"/>
<feature type="transmembrane region" description="Helical" evidence="13">
    <location>
        <begin position="131"/>
        <end position="150"/>
    </location>
</feature>
<gene>
    <name evidence="16" type="primary">LOC111819281</name>
</gene>
<dbReference type="GO" id="GO:0019236">
    <property type="term" value="P:response to pheromone"/>
    <property type="evidence" value="ECO:0007669"/>
    <property type="project" value="UniProtKB-KW"/>
</dbReference>
<dbReference type="InterPro" id="IPR017452">
    <property type="entry name" value="GPCR_Rhodpsn_7TM"/>
</dbReference>
<keyword evidence="7 13" id="KW-1133">Transmembrane helix</keyword>
<evidence type="ECO:0000256" key="11">
    <source>
        <dbReference type="ARBA" id="ARBA00023180"/>
    </source>
</evidence>
<dbReference type="SUPFAM" id="SSF81321">
    <property type="entry name" value="Family A G protein-coupled receptor-like"/>
    <property type="match status" value="1"/>
</dbReference>
<keyword evidence="5 13" id="KW-0589">Pheromone response</keyword>
<keyword evidence="12 13" id="KW-0807">Transducer</keyword>
<evidence type="ECO:0000256" key="13">
    <source>
        <dbReference type="RuleBase" id="RU364061"/>
    </source>
</evidence>
<keyword evidence="15" id="KW-1185">Reference proteome</keyword>
<keyword evidence="6 13" id="KW-0812">Transmembrane</keyword>
<dbReference type="GO" id="GO:0007606">
    <property type="term" value="P:sensory perception of chemical stimulus"/>
    <property type="evidence" value="ECO:0007669"/>
    <property type="project" value="UniProtKB-ARBA"/>
</dbReference>
<evidence type="ECO:0000259" key="14">
    <source>
        <dbReference type="PROSITE" id="PS50262"/>
    </source>
</evidence>
<organism evidence="15 16">
    <name type="scientific">Trichechus manatus latirostris</name>
    <name type="common">Florida manatee</name>
    <dbReference type="NCBI Taxonomy" id="127582"/>
    <lineage>
        <taxon>Eukaryota</taxon>
        <taxon>Metazoa</taxon>
        <taxon>Chordata</taxon>
        <taxon>Craniata</taxon>
        <taxon>Vertebrata</taxon>
        <taxon>Euteleostomi</taxon>
        <taxon>Mammalia</taxon>
        <taxon>Eutheria</taxon>
        <taxon>Afrotheria</taxon>
        <taxon>Sirenia</taxon>
        <taxon>Trichechidae</taxon>
        <taxon>Trichechus</taxon>
    </lineage>
</organism>
<evidence type="ECO:0000256" key="5">
    <source>
        <dbReference type="ARBA" id="ARBA00022507"/>
    </source>
</evidence>
<proteinExistence type="inferred from homology"/>
<comment type="subcellular location">
    <subcellularLocation>
        <location evidence="2 13">Cell membrane</location>
        <topology evidence="2 13">Multi-pass membrane protein</topology>
    </subcellularLocation>
</comment>
<evidence type="ECO:0000313" key="15">
    <source>
        <dbReference type="Proteomes" id="UP000248480"/>
    </source>
</evidence>
<keyword evidence="10 13" id="KW-0675">Receptor</keyword>
<protein>
    <recommendedName>
        <fullName evidence="13">Vomeronasal type-1 receptor</fullName>
    </recommendedName>
</protein>
<reference evidence="16" key="1">
    <citation type="submission" date="2025-08" db="UniProtKB">
        <authorList>
            <consortium name="RefSeq"/>
        </authorList>
    </citation>
    <scope>IDENTIFICATION</scope>
</reference>
<sequence length="300" mass="34475">MIWSDFIQGTIFLSLTGSGIGGNFFTFVGHVYMFRRGPEKKSIDLILMHLAFSNAMTLCARGISDVISAFHLSNFLGNVGCKTVVYLGRVAWGLSICTTCLLSVVQAIIISPRTTIWRKLKPWTAQQVFSCLLLFWILNTLISSNLLYYITTVNNMNRSEIRQYVGYCYMLPSKPVVRWFFFTLMALRDIIFQSVMGWSSRFLAFHLYKHHKCVHYLQSSRFTKKISPKIRAIQSALILMACFLFFYLADFIFSFYAGSFWKNDSTIFIIKLFLELGYASLSPFMLISRGVHLANCWPAQ</sequence>
<evidence type="ECO:0000256" key="4">
    <source>
        <dbReference type="ARBA" id="ARBA00022475"/>
    </source>
</evidence>
<accession>A0A2Y9QPZ4</accession>
<evidence type="ECO:0000256" key="7">
    <source>
        <dbReference type="ARBA" id="ARBA00022989"/>
    </source>
</evidence>